<evidence type="ECO:0000256" key="3">
    <source>
        <dbReference type="ARBA" id="ARBA00023274"/>
    </source>
</evidence>
<dbReference type="PANTHER" id="PTHR10759">
    <property type="entry name" value="60S RIBOSOMAL PROTEIN L34"/>
    <property type="match status" value="1"/>
</dbReference>
<feature type="compositionally biased region" description="Basic and acidic residues" evidence="4">
    <location>
        <begin position="275"/>
        <end position="288"/>
    </location>
</feature>
<feature type="region of interest" description="Disordered" evidence="4">
    <location>
        <begin position="89"/>
        <end position="126"/>
    </location>
</feature>
<feature type="compositionally biased region" description="Basic and acidic residues" evidence="4">
    <location>
        <begin position="248"/>
        <end position="268"/>
    </location>
</feature>
<dbReference type="EMBL" id="BLIY01000022">
    <property type="protein sequence ID" value="GFE55439.1"/>
    <property type="molecule type" value="Genomic_DNA"/>
</dbReference>
<feature type="compositionally biased region" description="Basic and acidic residues" evidence="4">
    <location>
        <begin position="93"/>
        <end position="103"/>
    </location>
</feature>
<keyword evidence="6" id="KW-1185">Reference proteome</keyword>
<dbReference type="AlphaFoldDB" id="A0A9W5WW11"/>
<dbReference type="PRINTS" id="PR01250">
    <property type="entry name" value="RIBOSOMALL34"/>
</dbReference>
<dbReference type="PROSITE" id="PS01145">
    <property type="entry name" value="RIBOSOMAL_L34E"/>
    <property type="match status" value="1"/>
</dbReference>
<organism evidence="5 6">
    <name type="scientific">Babesia ovis</name>
    <dbReference type="NCBI Taxonomy" id="5869"/>
    <lineage>
        <taxon>Eukaryota</taxon>
        <taxon>Sar</taxon>
        <taxon>Alveolata</taxon>
        <taxon>Apicomplexa</taxon>
        <taxon>Aconoidasida</taxon>
        <taxon>Piroplasmida</taxon>
        <taxon>Babesiidae</taxon>
        <taxon>Babesia</taxon>
    </lineage>
</organism>
<dbReference type="OrthoDB" id="277449at2759"/>
<dbReference type="GO" id="GO:1990904">
    <property type="term" value="C:ribonucleoprotein complex"/>
    <property type="evidence" value="ECO:0007669"/>
    <property type="project" value="UniProtKB-KW"/>
</dbReference>
<dbReference type="InterPro" id="IPR008195">
    <property type="entry name" value="Ribosomal_eL34"/>
</dbReference>
<evidence type="ECO:0000313" key="6">
    <source>
        <dbReference type="Proteomes" id="UP001057455"/>
    </source>
</evidence>
<keyword evidence="3" id="KW-0687">Ribonucleoprotein</keyword>
<protein>
    <submittedName>
        <fullName evidence="5">60S ribosomal protein L34</fullName>
    </submittedName>
</protein>
<keyword evidence="2 5" id="KW-0689">Ribosomal protein</keyword>
<dbReference type="Gene3D" id="6.20.370.70">
    <property type="match status" value="1"/>
</dbReference>
<dbReference type="Proteomes" id="UP001057455">
    <property type="component" value="Unassembled WGS sequence"/>
</dbReference>
<dbReference type="InterPro" id="IPR018065">
    <property type="entry name" value="Ribosomal_eL34_CS"/>
</dbReference>
<comment type="caution">
    <text evidence="5">The sequence shown here is derived from an EMBL/GenBank/DDBJ whole genome shotgun (WGS) entry which is preliminary data.</text>
</comment>
<dbReference type="Gene3D" id="6.20.340.10">
    <property type="match status" value="1"/>
</dbReference>
<feature type="region of interest" description="Disordered" evidence="4">
    <location>
        <begin position="248"/>
        <end position="297"/>
    </location>
</feature>
<sequence>MNGEWISQTRARELYKLTASDLQENVSHVIDQSGTNEGDLDQNSQNTSASIKCAQHPSVPLTVLLVRNPRGYRTPMRLYKTSELEMLSQLKRSKAEPPKSIDKRTRKKRSKREKTVATPPSAGSECIRRGHTFTNTLGNMQKCSRVVLRRRCRYNTRSNKQRKVKTPGGRLVVQRRVKVAQGPKCGDCKCKLAGIPAIRPHLYRNLKKRERTVARAYGGVRCHNCVKDRIIRAFLKEEQRSLKKVIEERDAKKNAAVKGADDKKDSAAKKAVKATKSEGARESRDGKPKQKKAAPKA</sequence>
<dbReference type="GO" id="GO:0005840">
    <property type="term" value="C:ribosome"/>
    <property type="evidence" value="ECO:0007669"/>
    <property type="project" value="UniProtKB-KW"/>
</dbReference>
<dbReference type="Pfam" id="PF01199">
    <property type="entry name" value="Ribosomal_L34e"/>
    <property type="match status" value="1"/>
</dbReference>
<evidence type="ECO:0000313" key="5">
    <source>
        <dbReference type="EMBL" id="GFE55439.1"/>
    </source>
</evidence>
<name>A0A9W5WW11_BABOV</name>
<evidence type="ECO:0000256" key="4">
    <source>
        <dbReference type="SAM" id="MobiDB-lite"/>
    </source>
</evidence>
<dbReference type="GO" id="GO:0003735">
    <property type="term" value="F:structural constituent of ribosome"/>
    <property type="evidence" value="ECO:0007669"/>
    <property type="project" value="InterPro"/>
</dbReference>
<dbReference type="GO" id="GO:0006412">
    <property type="term" value="P:translation"/>
    <property type="evidence" value="ECO:0007669"/>
    <property type="project" value="InterPro"/>
</dbReference>
<accession>A0A9W5WW11</accession>
<dbReference type="InterPro" id="IPR038562">
    <property type="entry name" value="Ribosomal_eL34_C_sf"/>
</dbReference>
<evidence type="ECO:0000256" key="1">
    <source>
        <dbReference type="ARBA" id="ARBA00009875"/>
    </source>
</evidence>
<proteinExistence type="inferred from homology"/>
<comment type="similarity">
    <text evidence="1">Belongs to the eukaryotic ribosomal protein eL34 family.</text>
</comment>
<evidence type="ECO:0000256" key="2">
    <source>
        <dbReference type="ARBA" id="ARBA00022980"/>
    </source>
</evidence>
<gene>
    <name evidence="5" type="ORF">BaOVIS_028430</name>
</gene>
<reference evidence="5" key="1">
    <citation type="submission" date="2019-12" db="EMBL/GenBank/DDBJ databases">
        <title>Genome sequence of Babesia ovis.</title>
        <authorList>
            <person name="Yamagishi J."/>
            <person name="Sevinc F."/>
            <person name="Xuan X."/>
        </authorList>
    </citation>
    <scope>NUCLEOTIDE SEQUENCE</scope>
    <source>
        <strain evidence="5">Selcuk</strain>
    </source>
</reference>